<keyword evidence="6 7" id="KW-0472">Membrane</keyword>
<proteinExistence type="inferred from homology"/>
<feature type="transmembrane region" description="Helical" evidence="7">
    <location>
        <begin position="236"/>
        <end position="256"/>
    </location>
</feature>
<feature type="transmembrane region" description="Helical" evidence="7">
    <location>
        <begin position="212"/>
        <end position="229"/>
    </location>
</feature>
<comment type="subcellular location">
    <subcellularLocation>
        <location evidence="1">Membrane</location>
        <topology evidence="1">Multi-pass membrane protein</topology>
    </subcellularLocation>
</comment>
<dbReference type="Pfam" id="PF10555">
    <property type="entry name" value="MraY_sig1"/>
    <property type="match status" value="1"/>
</dbReference>
<evidence type="ECO:0000256" key="2">
    <source>
        <dbReference type="ARBA" id="ARBA00005583"/>
    </source>
</evidence>
<dbReference type="HAMAP" id="MF_00038">
    <property type="entry name" value="MraY"/>
    <property type="match status" value="1"/>
</dbReference>
<dbReference type="CDD" id="cd06852">
    <property type="entry name" value="GT_MraY"/>
    <property type="match status" value="1"/>
</dbReference>
<evidence type="ECO:0000256" key="4">
    <source>
        <dbReference type="ARBA" id="ARBA00022692"/>
    </source>
</evidence>
<keyword evidence="4 7" id="KW-0812">Transmembrane</keyword>
<dbReference type="GO" id="GO:0005886">
    <property type="term" value="C:plasma membrane"/>
    <property type="evidence" value="ECO:0007669"/>
    <property type="project" value="TreeGrafter"/>
</dbReference>
<protein>
    <recommendedName>
        <fullName evidence="9">Phospho-N-acetylmuramoyl-pentapeptide-transferase</fullName>
    </recommendedName>
</protein>
<sequence length="339" mass="37345">MISFIFGPIIVRNLTRLQIGESITEHGPDSHHHKKGTPTMGGVLIIVATVIPTLIFADRSNLFIQIICVSMLWMGCVGFYDDYLKSIKKKAGGLAGRYKLIAQSILGIFISFMIINSGVYVTDGVDNTYLTFVPFLKYVSIDFLNPLIYTLFIILVVSATSNAVNLTDGLDGLATGLLAISVSVFGVLSYISGRVDFSDYLNITYIPMASELTVFAAALFGGCLGFLWFNARPALIFMGDVGSLSMGAALGTLAILLKKELLLIIVGGVFVLEALSVILQVVYHRWTKKKYGKPKKLFLMAPLHHHFELKGWPESRVVVRFWLLGIFFALLSLTTFKIL</sequence>
<keyword evidence="5 7" id="KW-1133">Transmembrane helix</keyword>
<organism evidence="8">
    <name type="scientific">marine metagenome</name>
    <dbReference type="NCBI Taxonomy" id="408172"/>
    <lineage>
        <taxon>unclassified sequences</taxon>
        <taxon>metagenomes</taxon>
        <taxon>ecological metagenomes</taxon>
    </lineage>
</organism>
<feature type="transmembrane region" description="Helical" evidence="7">
    <location>
        <begin position="317"/>
        <end position="336"/>
    </location>
</feature>
<feature type="transmembrane region" description="Helical" evidence="7">
    <location>
        <begin position="172"/>
        <end position="192"/>
    </location>
</feature>
<dbReference type="InterPro" id="IPR018480">
    <property type="entry name" value="PNAcMuramoyl-5peptid_Trfase_CS"/>
</dbReference>
<dbReference type="AlphaFoldDB" id="A0A381PSM5"/>
<evidence type="ECO:0000256" key="3">
    <source>
        <dbReference type="ARBA" id="ARBA00022679"/>
    </source>
</evidence>
<dbReference type="InterPro" id="IPR000715">
    <property type="entry name" value="Glycosyl_transferase_4"/>
</dbReference>
<dbReference type="PROSITE" id="PS01347">
    <property type="entry name" value="MRAY_1"/>
    <property type="match status" value="1"/>
</dbReference>
<dbReference type="PANTHER" id="PTHR22926">
    <property type="entry name" value="PHOSPHO-N-ACETYLMURAMOYL-PENTAPEPTIDE-TRANSFERASE"/>
    <property type="match status" value="1"/>
</dbReference>
<feature type="transmembrane region" description="Helical" evidence="7">
    <location>
        <begin position="62"/>
        <end position="80"/>
    </location>
</feature>
<name>A0A381PSM5_9ZZZZ</name>
<dbReference type="PROSITE" id="PS01348">
    <property type="entry name" value="MRAY_2"/>
    <property type="match status" value="1"/>
</dbReference>
<accession>A0A381PSM5</accession>
<evidence type="ECO:0000256" key="7">
    <source>
        <dbReference type="SAM" id="Phobius"/>
    </source>
</evidence>
<reference evidence="8" key="1">
    <citation type="submission" date="2018-05" db="EMBL/GenBank/DDBJ databases">
        <authorList>
            <person name="Lanie J.A."/>
            <person name="Ng W.-L."/>
            <person name="Kazmierczak K.M."/>
            <person name="Andrzejewski T.M."/>
            <person name="Davidsen T.M."/>
            <person name="Wayne K.J."/>
            <person name="Tettelin H."/>
            <person name="Glass J.I."/>
            <person name="Rusch D."/>
            <person name="Podicherti R."/>
            <person name="Tsui H.-C.T."/>
            <person name="Winkler M.E."/>
        </authorList>
    </citation>
    <scope>NUCLEOTIDE SEQUENCE</scope>
</reference>
<dbReference type="InterPro" id="IPR003524">
    <property type="entry name" value="PNAcMuramoyl-5peptid_Trfase"/>
</dbReference>
<feature type="transmembrane region" description="Helical" evidence="7">
    <location>
        <begin position="262"/>
        <end position="283"/>
    </location>
</feature>
<gene>
    <name evidence="8" type="ORF">METZ01_LOCUS22508</name>
</gene>
<evidence type="ECO:0000256" key="6">
    <source>
        <dbReference type="ARBA" id="ARBA00023136"/>
    </source>
</evidence>
<evidence type="ECO:0000313" key="8">
    <source>
        <dbReference type="EMBL" id="SUZ69654.1"/>
    </source>
</evidence>
<dbReference type="EMBL" id="UINC01001068">
    <property type="protein sequence ID" value="SUZ69654.1"/>
    <property type="molecule type" value="Genomic_DNA"/>
</dbReference>
<comment type="similarity">
    <text evidence="2">Belongs to the glycosyltransferase 4 family. MraY subfamily.</text>
</comment>
<dbReference type="GO" id="GO:0044038">
    <property type="term" value="P:cell wall macromolecule biosynthetic process"/>
    <property type="evidence" value="ECO:0007669"/>
    <property type="project" value="TreeGrafter"/>
</dbReference>
<dbReference type="NCBIfam" id="TIGR00445">
    <property type="entry name" value="mraY"/>
    <property type="match status" value="1"/>
</dbReference>
<evidence type="ECO:0000256" key="1">
    <source>
        <dbReference type="ARBA" id="ARBA00004141"/>
    </source>
</evidence>
<feature type="transmembrane region" description="Helical" evidence="7">
    <location>
        <begin position="39"/>
        <end position="56"/>
    </location>
</feature>
<dbReference type="GO" id="GO:0008963">
    <property type="term" value="F:phospho-N-acetylmuramoyl-pentapeptide-transferase activity"/>
    <property type="evidence" value="ECO:0007669"/>
    <property type="project" value="InterPro"/>
</dbReference>
<keyword evidence="3" id="KW-0808">Transferase</keyword>
<dbReference type="Pfam" id="PF00953">
    <property type="entry name" value="Glycos_transf_4"/>
    <property type="match status" value="1"/>
</dbReference>
<dbReference type="GO" id="GO:0071555">
    <property type="term" value="P:cell wall organization"/>
    <property type="evidence" value="ECO:0007669"/>
    <property type="project" value="TreeGrafter"/>
</dbReference>
<feature type="transmembrane region" description="Helical" evidence="7">
    <location>
        <begin position="100"/>
        <end position="121"/>
    </location>
</feature>
<dbReference type="PANTHER" id="PTHR22926:SF5">
    <property type="entry name" value="PHOSPHO-N-ACETYLMURAMOYL-PENTAPEPTIDE-TRANSFERASE HOMOLOG"/>
    <property type="match status" value="1"/>
</dbReference>
<feature type="transmembrane region" description="Helical" evidence="7">
    <location>
        <begin position="141"/>
        <end position="160"/>
    </location>
</feature>
<evidence type="ECO:0008006" key="9">
    <source>
        <dbReference type="Google" id="ProtNLM"/>
    </source>
</evidence>
<evidence type="ECO:0000256" key="5">
    <source>
        <dbReference type="ARBA" id="ARBA00022989"/>
    </source>
</evidence>